<evidence type="ECO:0000256" key="1">
    <source>
        <dbReference type="ARBA" id="ARBA00008799"/>
    </source>
</evidence>
<dbReference type="PANTHER" id="PTHR10788">
    <property type="entry name" value="TREHALOSE-6-PHOSPHATE SYNTHASE"/>
    <property type="match status" value="1"/>
</dbReference>
<dbReference type="SUPFAM" id="SSF53756">
    <property type="entry name" value="UDP-Glycosyltransferase/glycogen phosphorylase"/>
    <property type="match status" value="1"/>
</dbReference>
<dbReference type="InterPro" id="IPR001830">
    <property type="entry name" value="Glyco_trans_20"/>
</dbReference>
<evidence type="ECO:0000313" key="3">
    <source>
        <dbReference type="EMBL" id="KYO55589.1"/>
    </source>
</evidence>
<dbReference type="GO" id="GO:0005992">
    <property type="term" value="P:trehalose biosynthetic process"/>
    <property type="evidence" value="ECO:0007669"/>
    <property type="project" value="InterPro"/>
</dbReference>
<evidence type="ECO:0000313" key="4">
    <source>
        <dbReference type="Proteomes" id="UP000075787"/>
    </source>
</evidence>
<dbReference type="Gene3D" id="3.40.50.2000">
    <property type="entry name" value="Glycogen Phosphorylase B"/>
    <property type="match status" value="2"/>
</dbReference>
<organism evidence="3 4">
    <name type="scientific">Tistrella mobilis</name>
    <dbReference type="NCBI Taxonomy" id="171437"/>
    <lineage>
        <taxon>Bacteria</taxon>
        <taxon>Pseudomonadati</taxon>
        <taxon>Pseudomonadota</taxon>
        <taxon>Alphaproteobacteria</taxon>
        <taxon>Geminicoccales</taxon>
        <taxon>Geminicoccaceae</taxon>
        <taxon>Tistrella</taxon>
    </lineage>
</organism>
<protein>
    <submittedName>
        <fullName evidence="3">Alpha,alpha-trehalose-phosphate synthase</fullName>
    </submittedName>
</protein>
<dbReference type="Proteomes" id="UP000075787">
    <property type="component" value="Unassembled WGS sequence"/>
</dbReference>
<dbReference type="EMBL" id="LPZR01000061">
    <property type="protein sequence ID" value="KYO55589.1"/>
    <property type="molecule type" value="Genomic_DNA"/>
</dbReference>
<evidence type="ECO:0000256" key="2">
    <source>
        <dbReference type="SAM" id="MobiDB-lite"/>
    </source>
</evidence>
<comment type="similarity">
    <text evidence="1">Belongs to the glycosyltransferase 20 family.</text>
</comment>
<dbReference type="CDD" id="cd03788">
    <property type="entry name" value="GT20_TPS"/>
    <property type="match status" value="1"/>
</dbReference>
<dbReference type="Pfam" id="PF00982">
    <property type="entry name" value="Glyco_transf_20"/>
    <property type="match status" value="1"/>
</dbReference>
<reference evidence="3 4" key="1">
    <citation type="submission" date="2015-12" db="EMBL/GenBank/DDBJ databases">
        <title>Genome sequence of Tistrella mobilis MCCC 1A02139.</title>
        <authorList>
            <person name="Lu L."/>
            <person name="Lai Q."/>
            <person name="Shao Z."/>
            <person name="Qian P."/>
        </authorList>
    </citation>
    <scope>NUCLEOTIDE SEQUENCE [LARGE SCALE GENOMIC DNA]</scope>
    <source>
        <strain evidence="3 4">MCCC 1A02139</strain>
    </source>
</reference>
<comment type="caution">
    <text evidence="3">The sequence shown here is derived from an EMBL/GenBank/DDBJ whole genome shotgun (WGS) entry which is preliminary data.</text>
</comment>
<dbReference type="GO" id="GO:0003825">
    <property type="term" value="F:alpha,alpha-trehalose-phosphate synthase (UDP-forming) activity"/>
    <property type="evidence" value="ECO:0007669"/>
    <property type="project" value="TreeGrafter"/>
</dbReference>
<dbReference type="PANTHER" id="PTHR10788:SF106">
    <property type="entry name" value="BCDNA.GH08860"/>
    <property type="match status" value="1"/>
</dbReference>
<dbReference type="AlphaFoldDB" id="A0A162LLW4"/>
<gene>
    <name evidence="3" type="ORF">AUP44_23225</name>
</gene>
<feature type="region of interest" description="Disordered" evidence="2">
    <location>
        <begin position="1"/>
        <end position="20"/>
    </location>
</feature>
<sequence>MVISNRVARADPRSTEDAGASGGLAVAVREALSETAGLWFGWSGQLSEAPALHGPEIQPGGYRVATVDLTPADHRGYYNGYANEALWPVLHSAPHLMHHDADRYTAYRSVNRQFVDRLLPLLHPDDMIWIHDYHLLPAAEELRRRGMRNPIGFFLHTPFPAADAFAALPEHRALVEGLAHADLIGFQTASDLRAFQDYIRWEAGGSVSMDGRMEAFGRHFRASVFPISIDPAAFALTAERNADSDYCLKLARGTGRGALMLGVDRLDYTKGLPHRMLAYERLLEAAPDLRRRMAFVQIASQSRSKLPEYVAIRRELEEISGRINGRFSEPDWTPLRYINRGIPRETLAGVLRMARMAVVTPLHDGMNLVAKEYVAAQNPEDPGVLMLSRFAGAAQELDAALIVNPLDHDETARRMHQGLTMSLEERRERWEAMMAVLSANDVSRWWRSFVRALADAANPTAQPPTGRLLRRDHPRLAAEGSAVAKREGFVRETGAATSGRAHDGLLMRASGDA</sequence>
<name>A0A162LLW4_9PROT</name>
<proteinExistence type="inferred from homology"/>
<accession>A0A162LLW4</accession>
<dbReference type="OrthoDB" id="9815690at2"/>